<dbReference type="Gene3D" id="3.40.50.720">
    <property type="entry name" value="NAD(P)-binding Rossmann-like Domain"/>
    <property type="match status" value="1"/>
</dbReference>
<name>A0A167EHP4_9ASCO</name>
<dbReference type="PANTHER" id="PTHR11695:SF648">
    <property type="entry name" value="ZINC-BINDING OXIDOREDUCTASE"/>
    <property type="match status" value="1"/>
</dbReference>
<dbReference type="SUPFAM" id="SSF51735">
    <property type="entry name" value="NAD(P)-binding Rossmann-fold domains"/>
    <property type="match status" value="1"/>
</dbReference>
<dbReference type="AlphaFoldDB" id="A0A167EHP4"/>
<comment type="subcellular location">
    <subcellularLocation>
        <location evidence="1">Lipid droplet</location>
    </subcellularLocation>
</comment>
<dbReference type="InterPro" id="IPR020843">
    <property type="entry name" value="ER"/>
</dbReference>
<dbReference type="KEGG" id="slb:AWJ20_5052"/>
<dbReference type="InterPro" id="IPR036291">
    <property type="entry name" value="NAD(P)-bd_dom_sf"/>
</dbReference>
<dbReference type="Gene3D" id="3.90.180.10">
    <property type="entry name" value="Medium-chain alcohol dehydrogenases, catalytic domain"/>
    <property type="match status" value="1"/>
</dbReference>
<evidence type="ECO:0000313" key="5">
    <source>
        <dbReference type="EMBL" id="ANB14095.1"/>
    </source>
</evidence>
<feature type="domain" description="Enoyl reductase (ER)" evidence="4">
    <location>
        <begin position="17"/>
        <end position="356"/>
    </location>
</feature>
<dbReference type="SUPFAM" id="SSF50129">
    <property type="entry name" value="GroES-like"/>
    <property type="match status" value="1"/>
</dbReference>
<dbReference type="InterPro" id="IPR050700">
    <property type="entry name" value="YIM1/Zinc_Alcohol_DH_Fams"/>
</dbReference>
<dbReference type="Pfam" id="PF08240">
    <property type="entry name" value="ADH_N"/>
    <property type="match status" value="1"/>
</dbReference>
<sequence>MSAEVRSIKALTFKSAGRPRFTTQTLPTKLGKNCLLVKVHAAALNPVDIKLTHIPLLGLIRKEKGIGKDFAGEVIKVGENVKDWQVNDRICGMVLRLVGPGSVASHLVIDLDQEKAILKVPKSFSYEQAAAFPLCYGTAFRAFEVANLDLLKQEKSSVLVLGGATAVGMFAIQLAKKWFSIPTVIATCSKSSESLVRELGADFIIDYRSTNNLPQEIVDTINTKLDGQKCSLVIDCIGGHEVVDRFRDILLPASKGSAFIALNGDLESQSKYDGGSALSYLTRLPFMASKILFGKYYGLNYSLGMAPTTDDWKTRAEEIFETKDIKILIDSVYDWDDWEKGWDKLNSMKSHGKIVLKME</sequence>
<dbReference type="OrthoDB" id="3509362at2759"/>
<gene>
    <name evidence="5" type="primary">YIM1</name>
    <name evidence="5" type="ORF">AWJ20_5052</name>
</gene>
<comment type="similarity">
    <text evidence="3">Belongs to the YIM1 family.</text>
</comment>
<dbReference type="InterPro" id="IPR013154">
    <property type="entry name" value="ADH-like_N"/>
</dbReference>
<evidence type="ECO:0000313" key="6">
    <source>
        <dbReference type="Proteomes" id="UP000189580"/>
    </source>
</evidence>
<evidence type="ECO:0000256" key="1">
    <source>
        <dbReference type="ARBA" id="ARBA00004502"/>
    </source>
</evidence>
<dbReference type="GO" id="GO:0005811">
    <property type="term" value="C:lipid droplet"/>
    <property type="evidence" value="ECO:0007669"/>
    <property type="project" value="UniProtKB-SubCell"/>
</dbReference>
<dbReference type="GeneID" id="30037252"/>
<keyword evidence="2" id="KW-0551">Lipid droplet</keyword>
<reference evidence="5 6" key="1">
    <citation type="submission" date="2016-02" db="EMBL/GenBank/DDBJ databases">
        <title>Complete genome sequence and transcriptome regulation of the pentose utilising yeast Sugiyamaella lignohabitans.</title>
        <authorList>
            <person name="Bellasio M."/>
            <person name="Peymann A."/>
            <person name="Valli M."/>
            <person name="Sipitzky M."/>
            <person name="Graf A."/>
            <person name="Sauer M."/>
            <person name="Marx H."/>
            <person name="Mattanovich D."/>
        </authorList>
    </citation>
    <scope>NUCLEOTIDE SEQUENCE [LARGE SCALE GENOMIC DNA]</scope>
    <source>
        <strain evidence="5 6">CBS 10342</strain>
    </source>
</reference>
<evidence type="ECO:0000259" key="4">
    <source>
        <dbReference type="SMART" id="SM00829"/>
    </source>
</evidence>
<dbReference type="SMART" id="SM00829">
    <property type="entry name" value="PKS_ER"/>
    <property type="match status" value="1"/>
</dbReference>
<protein>
    <submittedName>
        <fullName evidence="5">Yim1p</fullName>
    </submittedName>
</protein>
<evidence type="ECO:0000256" key="3">
    <source>
        <dbReference type="ARBA" id="ARBA00038249"/>
    </source>
</evidence>
<dbReference type="Pfam" id="PF13602">
    <property type="entry name" value="ADH_zinc_N_2"/>
    <property type="match status" value="1"/>
</dbReference>
<dbReference type="GO" id="GO:0016491">
    <property type="term" value="F:oxidoreductase activity"/>
    <property type="evidence" value="ECO:0007669"/>
    <property type="project" value="InterPro"/>
</dbReference>
<dbReference type="InterPro" id="IPR011032">
    <property type="entry name" value="GroES-like_sf"/>
</dbReference>
<accession>A0A167EHP4</accession>
<dbReference type="PANTHER" id="PTHR11695">
    <property type="entry name" value="ALCOHOL DEHYDROGENASE RELATED"/>
    <property type="match status" value="1"/>
</dbReference>
<dbReference type="Proteomes" id="UP000189580">
    <property type="component" value="Chromosome d"/>
</dbReference>
<keyword evidence="6" id="KW-1185">Reference proteome</keyword>
<organism evidence="5 6">
    <name type="scientific">Sugiyamaella lignohabitans</name>
    <dbReference type="NCBI Taxonomy" id="796027"/>
    <lineage>
        <taxon>Eukaryota</taxon>
        <taxon>Fungi</taxon>
        <taxon>Dikarya</taxon>
        <taxon>Ascomycota</taxon>
        <taxon>Saccharomycotina</taxon>
        <taxon>Dipodascomycetes</taxon>
        <taxon>Dipodascales</taxon>
        <taxon>Trichomonascaceae</taxon>
        <taxon>Sugiyamaella</taxon>
    </lineage>
</organism>
<dbReference type="EMBL" id="CP014502">
    <property type="protein sequence ID" value="ANB14095.1"/>
    <property type="molecule type" value="Genomic_DNA"/>
</dbReference>
<dbReference type="RefSeq" id="XP_018736572.1">
    <property type="nucleotide sequence ID" value="XM_018882168.1"/>
</dbReference>
<proteinExistence type="inferred from homology"/>
<evidence type="ECO:0000256" key="2">
    <source>
        <dbReference type="ARBA" id="ARBA00022677"/>
    </source>
</evidence>